<evidence type="ECO:0000256" key="1">
    <source>
        <dbReference type="SAM" id="MobiDB-lite"/>
    </source>
</evidence>
<dbReference type="AlphaFoldDB" id="A0A9J5ZLR9"/>
<proteinExistence type="predicted"/>
<accession>A0A9J5ZLR9</accession>
<evidence type="ECO:0000313" key="3">
    <source>
        <dbReference type="Proteomes" id="UP000824120"/>
    </source>
</evidence>
<dbReference type="EMBL" id="JACXVP010000004">
    <property type="protein sequence ID" value="KAG5613074.1"/>
    <property type="molecule type" value="Genomic_DNA"/>
</dbReference>
<feature type="region of interest" description="Disordered" evidence="1">
    <location>
        <begin position="261"/>
        <end position="290"/>
    </location>
</feature>
<comment type="caution">
    <text evidence="2">The sequence shown here is derived from an EMBL/GenBank/DDBJ whole genome shotgun (WGS) entry which is preliminary data.</text>
</comment>
<feature type="compositionally biased region" description="Polar residues" evidence="1">
    <location>
        <begin position="394"/>
        <end position="418"/>
    </location>
</feature>
<protein>
    <submittedName>
        <fullName evidence="2">Uncharacterized protein</fullName>
    </submittedName>
</protein>
<dbReference type="PANTHER" id="PTHR31471:SF13">
    <property type="entry name" value="REMORIN FAMILY PROTEIN"/>
    <property type="match status" value="1"/>
</dbReference>
<dbReference type="PANTHER" id="PTHR31471">
    <property type="entry name" value="OS02G0116800 PROTEIN"/>
    <property type="match status" value="1"/>
</dbReference>
<feature type="region of interest" description="Disordered" evidence="1">
    <location>
        <begin position="192"/>
        <end position="213"/>
    </location>
</feature>
<organism evidence="2 3">
    <name type="scientific">Solanum commersonii</name>
    <name type="common">Commerson's wild potato</name>
    <name type="synonym">Commerson's nightshade</name>
    <dbReference type="NCBI Taxonomy" id="4109"/>
    <lineage>
        <taxon>Eukaryota</taxon>
        <taxon>Viridiplantae</taxon>
        <taxon>Streptophyta</taxon>
        <taxon>Embryophyta</taxon>
        <taxon>Tracheophyta</taxon>
        <taxon>Spermatophyta</taxon>
        <taxon>Magnoliopsida</taxon>
        <taxon>eudicotyledons</taxon>
        <taxon>Gunneridae</taxon>
        <taxon>Pentapetalae</taxon>
        <taxon>asterids</taxon>
        <taxon>lamiids</taxon>
        <taxon>Solanales</taxon>
        <taxon>Solanaceae</taxon>
        <taxon>Solanoideae</taxon>
        <taxon>Solaneae</taxon>
        <taxon>Solanum</taxon>
    </lineage>
</organism>
<dbReference type="OrthoDB" id="648416at2759"/>
<name>A0A9J5ZLR9_SOLCO</name>
<gene>
    <name evidence="2" type="ORF">H5410_024355</name>
</gene>
<keyword evidence="3" id="KW-1185">Reference proteome</keyword>
<feature type="region of interest" description="Disordered" evidence="1">
    <location>
        <begin position="393"/>
        <end position="419"/>
    </location>
</feature>
<reference evidence="2 3" key="1">
    <citation type="submission" date="2020-09" db="EMBL/GenBank/DDBJ databases">
        <title>De no assembly of potato wild relative species, Solanum commersonii.</title>
        <authorList>
            <person name="Cho K."/>
        </authorList>
    </citation>
    <scope>NUCLEOTIDE SEQUENCE [LARGE SCALE GENOMIC DNA]</scope>
    <source>
        <strain evidence="2">LZ3.2</strain>
        <tissue evidence="2">Leaf</tissue>
    </source>
</reference>
<dbReference type="Proteomes" id="UP000824120">
    <property type="component" value="Chromosome 4"/>
</dbReference>
<evidence type="ECO:0000313" key="2">
    <source>
        <dbReference type="EMBL" id="KAG5613074.1"/>
    </source>
</evidence>
<feature type="compositionally biased region" description="Polar residues" evidence="1">
    <location>
        <begin position="261"/>
        <end position="274"/>
    </location>
</feature>
<sequence>MPELGFQDSRSGLGFSRSVRDVSPDSVIYTAIPISVFSPLLPAALTGAHSLPMLMIRIPLFLMFLNIWQGMNAVKLRVVQLQIQTKPWYTEIVTLAERKRQKSHIHCLPVQKAEKNSEIETEDENLSLDSARNSFSQALKECQDRRFGSGSLLKKPDRRRPASLDLNNAVINTCHSSSPRFGVMKKTPITTSRVGTFPSPRTPNYRHSSVGVQKGWSSERVPLHSAANRRQVNTALLPYNNGRILPSKWEDAERWIFSPVSGDSSVKTSLQQPQRRPKSKSGPLGPPGQAYYSMYSPAPPVYKGGNGGNLLANSPFSTGVMTTDGLSIRCGGNLGSGNFHALAEPCMARSVSVHGCSELVCLSTLPMSQDESGDDIQDEANVVSRVISRRDMATQMSPEASPSSSPIRQPSFSPSTPSILPLVELQSVPSSKAEMRDVPVDERVTVTRWSKKQKARIPGRSMELDDWKRKAMEIRSSGWDVSDTSTSISK</sequence>